<keyword evidence="4" id="KW-1185">Reference proteome</keyword>
<dbReference type="Pfam" id="PF00487">
    <property type="entry name" value="FA_desaturase"/>
    <property type="match status" value="1"/>
</dbReference>
<feature type="transmembrane region" description="Helical" evidence="1">
    <location>
        <begin position="30"/>
        <end position="49"/>
    </location>
</feature>
<evidence type="ECO:0000256" key="1">
    <source>
        <dbReference type="SAM" id="Phobius"/>
    </source>
</evidence>
<feature type="transmembrane region" description="Helical" evidence="1">
    <location>
        <begin position="88"/>
        <end position="109"/>
    </location>
</feature>
<evidence type="ECO:0000259" key="2">
    <source>
        <dbReference type="Pfam" id="PF00487"/>
    </source>
</evidence>
<dbReference type="GO" id="GO:0008610">
    <property type="term" value="P:lipid biosynthetic process"/>
    <property type="evidence" value="ECO:0007669"/>
    <property type="project" value="UniProtKB-ARBA"/>
</dbReference>
<feature type="transmembrane region" description="Helical" evidence="1">
    <location>
        <begin position="55"/>
        <end position="76"/>
    </location>
</feature>
<comment type="caution">
    <text evidence="3">The sequence shown here is derived from an EMBL/GenBank/DDBJ whole genome shotgun (WGS) entry which is preliminary data.</text>
</comment>
<proteinExistence type="predicted"/>
<organism evidence="3 4">
    <name type="scientific">Clostridium paridis</name>
    <dbReference type="NCBI Taxonomy" id="2803863"/>
    <lineage>
        <taxon>Bacteria</taxon>
        <taxon>Bacillati</taxon>
        <taxon>Bacillota</taxon>
        <taxon>Clostridia</taxon>
        <taxon>Eubacteriales</taxon>
        <taxon>Clostridiaceae</taxon>
        <taxon>Clostridium</taxon>
    </lineage>
</organism>
<feature type="transmembrane region" description="Helical" evidence="1">
    <location>
        <begin position="186"/>
        <end position="206"/>
    </location>
</feature>
<sequence>MNNLHNISWYASKIIPELPKKVFKTSPTRLLGGLAYLIVIITGILIIALTKMNLISNFIISIALGFSFAAMGFLGHEILHGSVVKTSWLKNFLGAVAFFPLSVGPKLWVKWHNMNHHAYTQNEEKDPDAWMSLEKYLKRPFIVLIYKIPLQLRSLVSFISLSITFTIHSTRMFVEYILDIKEKGKLTLWAQFIVPWTVWIGLLLYVGITKWTFIYLIPVLIGNFIVMAYISTNHRLNPLVEINDPLINSLSVRVPKWIDILHFNFSYHTEHHLFPRVNPKYYPLIKQHIIKHWPERYNEMSLFSALISLWKTPRIYYKEVNLIDPEKGRVYNTLYKELK</sequence>
<keyword evidence="1" id="KW-0812">Transmembrane</keyword>
<keyword evidence="1" id="KW-0472">Membrane</keyword>
<dbReference type="PANTHER" id="PTHR19353">
    <property type="entry name" value="FATTY ACID DESATURASE 2"/>
    <property type="match status" value="1"/>
</dbReference>
<dbReference type="GO" id="GO:0016020">
    <property type="term" value="C:membrane"/>
    <property type="evidence" value="ECO:0007669"/>
    <property type="project" value="TreeGrafter"/>
</dbReference>
<evidence type="ECO:0000313" key="3">
    <source>
        <dbReference type="EMBL" id="MBL4931259.1"/>
    </source>
</evidence>
<dbReference type="PANTHER" id="PTHR19353:SF19">
    <property type="entry name" value="DELTA(5) FATTY ACID DESATURASE C-RELATED"/>
    <property type="match status" value="1"/>
</dbReference>
<dbReference type="RefSeq" id="WP_202766646.1">
    <property type="nucleotide sequence ID" value="NZ_JAESWA010000019.1"/>
</dbReference>
<feature type="transmembrane region" description="Helical" evidence="1">
    <location>
        <begin position="155"/>
        <end position="174"/>
    </location>
</feature>
<dbReference type="AlphaFoldDB" id="A0A937K3X5"/>
<dbReference type="InterPro" id="IPR005804">
    <property type="entry name" value="FA_desaturase_dom"/>
</dbReference>
<protein>
    <submittedName>
        <fullName evidence="3">Acyl-CoA desaturase</fullName>
    </submittedName>
</protein>
<feature type="transmembrane region" description="Helical" evidence="1">
    <location>
        <begin position="212"/>
        <end position="230"/>
    </location>
</feature>
<feature type="domain" description="Fatty acid desaturase" evidence="2">
    <location>
        <begin position="58"/>
        <end position="300"/>
    </location>
</feature>
<evidence type="ECO:0000313" key="4">
    <source>
        <dbReference type="Proteomes" id="UP000623681"/>
    </source>
</evidence>
<name>A0A937K3X5_9CLOT</name>
<accession>A0A937K3X5</accession>
<dbReference type="EMBL" id="JAESWA010000019">
    <property type="protein sequence ID" value="MBL4931259.1"/>
    <property type="molecule type" value="Genomic_DNA"/>
</dbReference>
<dbReference type="Proteomes" id="UP000623681">
    <property type="component" value="Unassembled WGS sequence"/>
</dbReference>
<dbReference type="GO" id="GO:0016717">
    <property type="term" value="F:oxidoreductase activity, acting on paired donors, with oxidation of a pair of donors resulting in the reduction of molecular oxygen to two molecules of water"/>
    <property type="evidence" value="ECO:0007669"/>
    <property type="project" value="TreeGrafter"/>
</dbReference>
<reference evidence="3" key="1">
    <citation type="submission" date="2021-01" db="EMBL/GenBank/DDBJ databases">
        <title>Genome public.</title>
        <authorList>
            <person name="Liu C."/>
            <person name="Sun Q."/>
        </authorList>
    </citation>
    <scope>NUCLEOTIDE SEQUENCE</scope>
    <source>
        <strain evidence="3">YIM B02565</strain>
    </source>
</reference>
<dbReference type="InterPro" id="IPR012171">
    <property type="entry name" value="Fatty_acid_desaturase"/>
</dbReference>
<gene>
    <name evidence="3" type="ORF">JK634_05540</name>
</gene>
<dbReference type="CDD" id="cd03506">
    <property type="entry name" value="Delta6-FADS-like"/>
    <property type="match status" value="1"/>
</dbReference>
<keyword evidence="1" id="KW-1133">Transmembrane helix</keyword>